<dbReference type="InParanoid" id="L9KPZ2"/>
<reference evidence="2" key="2">
    <citation type="journal article" date="2013" name="Nat. Commun.">
        <title>Genome of the Chinese tree shrew.</title>
        <authorList>
            <person name="Fan Y."/>
            <person name="Huang Z.Y."/>
            <person name="Cao C.C."/>
            <person name="Chen C.S."/>
            <person name="Chen Y.X."/>
            <person name="Fan D.D."/>
            <person name="He J."/>
            <person name="Hou H.L."/>
            <person name="Hu L."/>
            <person name="Hu X.T."/>
            <person name="Jiang X.T."/>
            <person name="Lai R."/>
            <person name="Lang Y.S."/>
            <person name="Liang B."/>
            <person name="Liao S.G."/>
            <person name="Mu D."/>
            <person name="Ma Y.Y."/>
            <person name="Niu Y.Y."/>
            <person name="Sun X.Q."/>
            <person name="Xia J.Q."/>
            <person name="Xiao J."/>
            <person name="Xiong Z.Q."/>
            <person name="Xu L."/>
            <person name="Yang L."/>
            <person name="Zhang Y."/>
            <person name="Zhao W."/>
            <person name="Zhao X.D."/>
            <person name="Zheng Y.T."/>
            <person name="Zhou J.M."/>
            <person name="Zhu Y.B."/>
            <person name="Zhang G.J."/>
            <person name="Wang J."/>
            <person name="Yao Y.G."/>
        </authorList>
    </citation>
    <scope>NUCLEOTIDE SEQUENCE [LARGE SCALE GENOMIC DNA]</scope>
</reference>
<dbReference type="AlphaFoldDB" id="L9KPZ2"/>
<keyword evidence="2" id="KW-1185">Reference proteome</keyword>
<sequence>MVAAVNATPGCVHCLARKRQVIHGLETEEQYRSFGNVGTPSGRGTGGGVRKEVFFGLVEICWVQQMFVTATEVVSQETEWHPLGRASQASVQSGSSSRRSIINNSGFLAPLQVTDSELVEEEFSQVPWTVLSIGHVWKLSP</sequence>
<proteinExistence type="predicted"/>
<organism evidence="1 2">
    <name type="scientific">Tupaia chinensis</name>
    <name type="common">Chinese tree shrew</name>
    <name type="synonym">Tupaia belangeri chinensis</name>
    <dbReference type="NCBI Taxonomy" id="246437"/>
    <lineage>
        <taxon>Eukaryota</taxon>
        <taxon>Metazoa</taxon>
        <taxon>Chordata</taxon>
        <taxon>Craniata</taxon>
        <taxon>Vertebrata</taxon>
        <taxon>Euteleostomi</taxon>
        <taxon>Mammalia</taxon>
        <taxon>Eutheria</taxon>
        <taxon>Euarchontoglires</taxon>
        <taxon>Scandentia</taxon>
        <taxon>Tupaiidae</taxon>
        <taxon>Tupaia</taxon>
    </lineage>
</organism>
<dbReference type="Proteomes" id="UP000011518">
    <property type="component" value="Unassembled WGS sequence"/>
</dbReference>
<name>L9KPZ2_TUPCH</name>
<accession>L9KPZ2</accession>
<protein>
    <submittedName>
        <fullName evidence="1">Uncharacterized protein</fullName>
    </submittedName>
</protein>
<reference evidence="2" key="1">
    <citation type="submission" date="2012-07" db="EMBL/GenBank/DDBJ databases">
        <title>Genome of the Chinese tree shrew, a rising model animal genetically related to primates.</title>
        <authorList>
            <person name="Zhang G."/>
            <person name="Fan Y."/>
            <person name="Yao Y."/>
            <person name="Huang Z."/>
        </authorList>
    </citation>
    <scope>NUCLEOTIDE SEQUENCE [LARGE SCALE GENOMIC DNA]</scope>
</reference>
<dbReference type="EMBL" id="KB320711">
    <property type="protein sequence ID" value="ELW64803.1"/>
    <property type="molecule type" value="Genomic_DNA"/>
</dbReference>
<evidence type="ECO:0000313" key="1">
    <source>
        <dbReference type="EMBL" id="ELW64803.1"/>
    </source>
</evidence>
<evidence type="ECO:0000313" key="2">
    <source>
        <dbReference type="Proteomes" id="UP000011518"/>
    </source>
</evidence>
<gene>
    <name evidence="1" type="ORF">TREES_T100010674</name>
</gene>